<dbReference type="InterPro" id="IPR057727">
    <property type="entry name" value="WCX_dom"/>
</dbReference>
<feature type="non-terminal residue" evidence="2">
    <location>
        <position position="121"/>
    </location>
</feature>
<accession>A0A2N6VIK4</accession>
<evidence type="ECO:0000259" key="1">
    <source>
        <dbReference type="Pfam" id="PF25583"/>
    </source>
</evidence>
<dbReference type="AlphaFoldDB" id="A0A2N6VIK4"/>
<dbReference type="Pfam" id="PF25583">
    <property type="entry name" value="WCX"/>
    <property type="match status" value="1"/>
</dbReference>
<organism evidence="2 3">
    <name type="scientific">Brevibacterium paucivorans</name>
    <dbReference type="NCBI Taxonomy" id="170994"/>
    <lineage>
        <taxon>Bacteria</taxon>
        <taxon>Bacillati</taxon>
        <taxon>Actinomycetota</taxon>
        <taxon>Actinomycetes</taxon>
        <taxon>Micrococcales</taxon>
        <taxon>Brevibacteriaceae</taxon>
        <taxon>Brevibacterium</taxon>
    </lineage>
</organism>
<name>A0A2N6VIK4_9MICO</name>
<feature type="non-terminal residue" evidence="2">
    <location>
        <position position="1"/>
    </location>
</feature>
<dbReference type="EMBL" id="PNHK01000570">
    <property type="protein sequence ID" value="PMD00308.1"/>
    <property type="molecule type" value="Genomic_DNA"/>
</dbReference>
<evidence type="ECO:0000313" key="3">
    <source>
        <dbReference type="Proteomes" id="UP000235598"/>
    </source>
</evidence>
<feature type="domain" description="WCX" evidence="1">
    <location>
        <begin position="44"/>
        <end position="109"/>
    </location>
</feature>
<sequence length="121" mass="13131">AFRLSRIVGRITPLAESLRDAVPEDFTVNPRAVGETAHTGPHTQKAVLRLVPGKGRPLRLRGTETAEGTYEVPFADLQTFAEELLGFGDSVRVVDPQELCEAHVELAQASLEALEAVENRG</sequence>
<gene>
    <name evidence="2" type="ORF">CJ199_15100</name>
</gene>
<proteinExistence type="predicted"/>
<dbReference type="RefSeq" id="WP_146004873.1">
    <property type="nucleotide sequence ID" value="NZ_PNHK01000570.1"/>
</dbReference>
<comment type="caution">
    <text evidence="2">The sequence shown here is derived from an EMBL/GenBank/DDBJ whole genome shotgun (WGS) entry which is preliminary data.</text>
</comment>
<reference evidence="2 3" key="1">
    <citation type="submission" date="2017-09" db="EMBL/GenBank/DDBJ databases">
        <title>Bacterial strain isolated from the female urinary microbiota.</title>
        <authorList>
            <person name="Thomas-White K."/>
            <person name="Kumar N."/>
            <person name="Forster S."/>
            <person name="Putonti C."/>
            <person name="Lawley T."/>
            <person name="Wolfe A.J."/>
        </authorList>
    </citation>
    <scope>NUCLEOTIDE SEQUENCE [LARGE SCALE GENOMIC DNA]</scope>
    <source>
        <strain evidence="2 3">UMB1301</strain>
    </source>
</reference>
<protein>
    <recommendedName>
        <fullName evidence="1">WCX domain-containing protein</fullName>
    </recommendedName>
</protein>
<dbReference type="Proteomes" id="UP000235598">
    <property type="component" value="Unassembled WGS sequence"/>
</dbReference>
<evidence type="ECO:0000313" key="2">
    <source>
        <dbReference type="EMBL" id="PMD00308.1"/>
    </source>
</evidence>
<dbReference type="OrthoDB" id="3268930at2"/>